<reference evidence="2 3" key="1">
    <citation type="submission" date="2015-11" db="EMBL/GenBank/DDBJ databases">
        <title>Genomic analysis of 38 Legionella species identifies large and diverse effector repertoires.</title>
        <authorList>
            <person name="Burstein D."/>
            <person name="Amaro F."/>
            <person name="Zusman T."/>
            <person name="Lifshitz Z."/>
            <person name="Cohen O."/>
            <person name="Gilbert J.A."/>
            <person name="Pupko T."/>
            <person name="Shuman H.A."/>
            <person name="Segal G."/>
        </authorList>
    </citation>
    <scope>NUCLEOTIDE SEQUENCE [LARGE SCALE GENOMIC DNA]</scope>
    <source>
        <strain evidence="2 3">ATCC 49508</strain>
    </source>
</reference>
<dbReference type="AlphaFoldDB" id="A0A0W1A681"/>
<dbReference type="InterPro" id="IPR011250">
    <property type="entry name" value="OMP/PagP_B-barrel"/>
</dbReference>
<protein>
    <submittedName>
        <fullName evidence="2">OmpA-like transmembrane domain-containing protein</fullName>
    </submittedName>
</protein>
<sequence length="245" mass="26272">MKKLTLLSLMSALSFSSVIHAGGMGEANSCCSSYFSLEGGYTWNNIDGYDFVILDNNTLLSSRLTDDEYTGRFAAGVLTMFADQFAATAEVGWGYYGKTTVNPARLNVAAAIPAALTSSHTLSGFDALLGVAYVQPYYSVSFKAGALIQNMQNNTTAFYSPDISLPLVDSYNEKAVQTAVLPEIKLGAAYNFNENWSLTGSYLFALGASPKTTGVFNLNNSTGSLNVDKRNPTINTLLVGVQYTL</sequence>
<proteinExistence type="predicted"/>
<accession>A0A0W1A681</accession>
<dbReference type="EMBL" id="LNZC01000027">
    <property type="protein sequence ID" value="KTD76720.1"/>
    <property type="molecule type" value="Genomic_DNA"/>
</dbReference>
<evidence type="ECO:0000313" key="2">
    <source>
        <dbReference type="EMBL" id="KTD76720.1"/>
    </source>
</evidence>
<dbReference type="Gene3D" id="2.40.160.20">
    <property type="match status" value="1"/>
</dbReference>
<gene>
    <name evidence="2" type="ORF">Lwor_1945</name>
</gene>
<comment type="caution">
    <text evidence="2">The sequence shown here is derived from an EMBL/GenBank/DDBJ whole genome shotgun (WGS) entry which is preliminary data.</text>
</comment>
<feature type="chain" id="PRO_5006919444" evidence="1">
    <location>
        <begin position="22"/>
        <end position="245"/>
    </location>
</feature>
<evidence type="ECO:0000256" key="1">
    <source>
        <dbReference type="SAM" id="SignalP"/>
    </source>
</evidence>
<keyword evidence="1" id="KW-0732">Signal</keyword>
<keyword evidence="2" id="KW-0812">Transmembrane</keyword>
<dbReference type="PATRIC" id="fig|45076.6.peg.2122"/>
<feature type="signal peptide" evidence="1">
    <location>
        <begin position="1"/>
        <end position="21"/>
    </location>
</feature>
<evidence type="ECO:0000313" key="3">
    <source>
        <dbReference type="Proteomes" id="UP000054662"/>
    </source>
</evidence>
<dbReference type="RefSeq" id="WP_058493721.1">
    <property type="nucleotide sequence ID" value="NZ_CBCRUR010000004.1"/>
</dbReference>
<dbReference type="Proteomes" id="UP000054662">
    <property type="component" value="Unassembled WGS sequence"/>
</dbReference>
<organism evidence="2 3">
    <name type="scientific">Legionella worsleiensis</name>
    <dbReference type="NCBI Taxonomy" id="45076"/>
    <lineage>
        <taxon>Bacteria</taxon>
        <taxon>Pseudomonadati</taxon>
        <taxon>Pseudomonadota</taxon>
        <taxon>Gammaproteobacteria</taxon>
        <taxon>Legionellales</taxon>
        <taxon>Legionellaceae</taxon>
        <taxon>Legionella</taxon>
    </lineage>
</organism>
<dbReference type="OrthoDB" id="5638159at2"/>
<dbReference type="SUPFAM" id="SSF56925">
    <property type="entry name" value="OMPA-like"/>
    <property type="match status" value="1"/>
</dbReference>
<dbReference type="STRING" id="45076.Lwor_1945"/>
<name>A0A0W1A681_9GAMM</name>
<keyword evidence="2" id="KW-0472">Membrane</keyword>
<keyword evidence="3" id="KW-1185">Reference proteome</keyword>